<evidence type="ECO:0000313" key="7">
    <source>
        <dbReference type="EMBL" id="GAI87252.1"/>
    </source>
</evidence>
<sequence length="403" mass="46046">IGSRESVIGKVINAEIQRYRKKKVFEVTIDDGSGRLTAKWFKGNYTYLRNTFKKGARAILTGEIREFLFGKDIIHPDFEILDEENDNHDNLLHFKKIVPIYSETEGLHQKYIRRIMMEVVENYSRYILSPIPEEICKSQHLADINYSMRNIHFPELDQDIEAFNSLRSVAHRRLVFDEFFLFELGMALKKKGYILEKGISFKKDGKLQERFYQILPFKLTDAQKRVIEEIKENMESDFPMNRLLQGDVGCGKTVVSMAAMVIACENGYQAAIMAPTEILAEQHYSNIKEWAGLLGLKVAILTGSTKTVERRNVREKIESGDVDIIIGTHALIQEGVEFKKLGFIVIDEQHRFGVVQRATLRGKGINPDVLVMTATPIPRSLAMTVYGDLDISVIDEMPPGKKP</sequence>
<dbReference type="InterPro" id="IPR027417">
    <property type="entry name" value="P-loop_NTPase"/>
</dbReference>
<feature type="domain" description="Helicase ATP-binding" evidence="6">
    <location>
        <begin position="233"/>
        <end position="394"/>
    </location>
</feature>
<dbReference type="InterPro" id="IPR047112">
    <property type="entry name" value="RecG/Mfd"/>
</dbReference>
<reference evidence="7" key="1">
    <citation type="journal article" date="2014" name="Front. Microbiol.">
        <title>High frequency of phylogenetically diverse reductive dehalogenase-homologous genes in deep subseafloor sedimentary metagenomes.</title>
        <authorList>
            <person name="Kawai M."/>
            <person name="Futagami T."/>
            <person name="Toyoda A."/>
            <person name="Takaki Y."/>
            <person name="Nishi S."/>
            <person name="Hori S."/>
            <person name="Arai W."/>
            <person name="Tsubouchi T."/>
            <person name="Morono Y."/>
            <person name="Uchiyama I."/>
            <person name="Ito T."/>
            <person name="Fujiyama A."/>
            <person name="Inagaki F."/>
            <person name="Takami H."/>
        </authorList>
    </citation>
    <scope>NUCLEOTIDE SEQUENCE</scope>
    <source>
        <strain evidence="7">Expedition CK06-06</strain>
    </source>
</reference>
<keyword evidence="3" id="KW-0347">Helicase</keyword>
<evidence type="ECO:0000256" key="3">
    <source>
        <dbReference type="ARBA" id="ARBA00022806"/>
    </source>
</evidence>
<dbReference type="CDD" id="cd17992">
    <property type="entry name" value="DEXHc_RecG"/>
    <property type="match status" value="1"/>
</dbReference>
<dbReference type="SUPFAM" id="SSF52540">
    <property type="entry name" value="P-loop containing nucleoside triphosphate hydrolases"/>
    <property type="match status" value="1"/>
</dbReference>
<keyword evidence="1" id="KW-0227">DNA damage</keyword>
<dbReference type="GO" id="GO:0003677">
    <property type="term" value="F:DNA binding"/>
    <property type="evidence" value="ECO:0007669"/>
    <property type="project" value="UniProtKB-KW"/>
</dbReference>
<dbReference type="AlphaFoldDB" id="X1S2H0"/>
<evidence type="ECO:0000256" key="5">
    <source>
        <dbReference type="ARBA" id="ARBA00023204"/>
    </source>
</evidence>
<comment type="caution">
    <text evidence="7">The sequence shown here is derived from an EMBL/GenBank/DDBJ whole genome shotgun (WGS) entry which is preliminary data.</text>
</comment>
<dbReference type="PROSITE" id="PS51192">
    <property type="entry name" value="HELICASE_ATP_BIND_1"/>
    <property type="match status" value="1"/>
</dbReference>
<evidence type="ECO:0000256" key="1">
    <source>
        <dbReference type="ARBA" id="ARBA00022763"/>
    </source>
</evidence>
<dbReference type="GO" id="GO:0005524">
    <property type="term" value="F:ATP binding"/>
    <property type="evidence" value="ECO:0007669"/>
    <property type="project" value="InterPro"/>
</dbReference>
<name>X1S2H0_9ZZZZ</name>
<dbReference type="PANTHER" id="PTHR47964:SF1">
    <property type="entry name" value="ATP-DEPENDENT DNA HELICASE HOMOLOG RECG, CHLOROPLASTIC"/>
    <property type="match status" value="1"/>
</dbReference>
<evidence type="ECO:0000259" key="6">
    <source>
        <dbReference type="PROSITE" id="PS51192"/>
    </source>
</evidence>
<organism evidence="7">
    <name type="scientific">marine sediment metagenome</name>
    <dbReference type="NCBI Taxonomy" id="412755"/>
    <lineage>
        <taxon>unclassified sequences</taxon>
        <taxon>metagenomes</taxon>
        <taxon>ecological metagenomes</taxon>
    </lineage>
</organism>
<dbReference type="GO" id="GO:0016787">
    <property type="term" value="F:hydrolase activity"/>
    <property type="evidence" value="ECO:0007669"/>
    <property type="project" value="UniProtKB-KW"/>
</dbReference>
<dbReference type="Gene3D" id="3.40.50.300">
    <property type="entry name" value="P-loop containing nucleotide triphosphate hydrolases"/>
    <property type="match status" value="1"/>
</dbReference>
<keyword evidence="3" id="KW-0547">Nucleotide-binding</keyword>
<dbReference type="InterPro" id="IPR033454">
    <property type="entry name" value="RecG_wedge"/>
</dbReference>
<evidence type="ECO:0000256" key="2">
    <source>
        <dbReference type="ARBA" id="ARBA00022801"/>
    </source>
</evidence>
<keyword evidence="5" id="KW-0234">DNA repair</keyword>
<dbReference type="GO" id="GO:0006281">
    <property type="term" value="P:DNA repair"/>
    <property type="evidence" value="ECO:0007669"/>
    <property type="project" value="UniProtKB-KW"/>
</dbReference>
<proteinExistence type="predicted"/>
<feature type="non-terminal residue" evidence="7">
    <location>
        <position position="403"/>
    </location>
</feature>
<dbReference type="Gene3D" id="2.40.50.140">
    <property type="entry name" value="Nucleic acid-binding proteins"/>
    <property type="match status" value="1"/>
</dbReference>
<dbReference type="EMBL" id="BARW01007402">
    <property type="protein sequence ID" value="GAI87252.1"/>
    <property type="molecule type" value="Genomic_DNA"/>
</dbReference>
<protein>
    <recommendedName>
        <fullName evidence="6">Helicase ATP-binding domain-containing protein</fullName>
    </recommendedName>
</protein>
<accession>X1S2H0</accession>
<dbReference type="SMART" id="SM00487">
    <property type="entry name" value="DEXDc"/>
    <property type="match status" value="1"/>
</dbReference>
<dbReference type="InterPro" id="IPR014001">
    <property type="entry name" value="Helicase_ATP-bd"/>
</dbReference>
<dbReference type="SUPFAM" id="SSF50249">
    <property type="entry name" value="Nucleic acid-binding proteins"/>
    <property type="match status" value="1"/>
</dbReference>
<gene>
    <name evidence="7" type="ORF">S12H4_15422</name>
</gene>
<keyword evidence="4" id="KW-0238">DNA-binding</keyword>
<dbReference type="InterPro" id="IPR012340">
    <property type="entry name" value="NA-bd_OB-fold"/>
</dbReference>
<dbReference type="Pfam" id="PF00270">
    <property type="entry name" value="DEAD"/>
    <property type="match status" value="1"/>
</dbReference>
<keyword evidence="3" id="KW-0067">ATP-binding</keyword>
<dbReference type="GO" id="GO:0003678">
    <property type="term" value="F:DNA helicase activity"/>
    <property type="evidence" value="ECO:0007669"/>
    <property type="project" value="TreeGrafter"/>
</dbReference>
<dbReference type="PANTHER" id="PTHR47964">
    <property type="entry name" value="ATP-DEPENDENT DNA HELICASE HOMOLOG RECG, CHLOROPLASTIC"/>
    <property type="match status" value="1"/>
</dbReference>
<dbReference type="InterPro" id="IPR011545">
    <property type="entry name" value="DEAD/DEAH_box_helicase_dom"/>
</dbReference>
<dbReference type="Pfam" id="PF17191">
    <property type="entry name" value="RecG_wedge"/>
    <property type="match status" value="1"/>
</dbReference>
<dbReference type="CDD" id="cd04488">
    <property type="entry name" value="RecG_wedge_OBF"/>
    <property type="match status" value="1"/>
</dbReference>
<feature type="non-terminal residue" evidence="7">
    <location>
        <position position="1"/>
    </location>
</feature>
<evidence type="ECO:0000256" key="4">
    <source>
        <dbReference type="ARBA" id="ARBA00023125"/>
    </source>
</evidence>
<keyword evidence="2" id="KW-0378">Hydrolase</keyword>